<reference evidence="1 2" key="1">
    <citation type="submission" date="2023-07" db="EMBL/GenBank/DDBJ databases">
        <title>Sorghum-associated microbial communities from plants grown in Nebraska, USA.</title>
        <authorList>
            <person name="Schachtman D."/>
        </authorList>
    </citation>
    <scope>NUCLEOTIDE SEQUENCE [LARGE SCALE GENOMIC DNA]</scope>
    <source>
        <strain evidence="1 2">4129</strain>
    </source>
</reference>
<name>A0ABU1YA71_9FLAO</name>
<comment type="caution">
    <text evidence="1">The sequence shown here is derived from an EMBL/GenBank/DDBJ whole genome shotgun (WGS) entry which is preliminary data.</text>
</comment>
<evidence type="ECO:0000313" key="1">
    <source>
        <dbReference type="EMBL" id="MDR7211125.1"/>
    </source>
</evidence>
<keyword evidence="2" id="KW-1185">Reference proteome</keyword>
<accession>A0ABU1YA71</accession>
<organism evidence="1 2">
    <name type="scientific">Flavobacterium piscis</name>
    <dbReference type="NCBI Taxonomy" id="1114874"/>
    <lineage>
        <taxon>Bacteria</taxon>
        <taxon>Pseudomonadati</taxon>
        <taxon>Bacteroidota</taxon>
        <taxon>Flavobacteriia</taxon>
        <taxon>Flavobacteriales</taxon>
        <taxon>Flavobacteriaceae</taxon>
        <taxon>Flavobacterium</taxon>
    </lineage>
</organism>
<evidence type="ECO:0000313" key="2">
    <source>
        <dbReference type="Proteomes" id="UP001269081"/>
    </source>
</evidence>
<protein>
    <submittedName>
        <fullName evidence="1">Uncharacterized protein</fullName>
    </submittedName>
</protein>
<proteinExistence type="predicted"/>
<gene>
    <name evidence="1" type="ORF">J2W48_003076</name>
</gene>
<sequence length="33" mass="3788">MKTIYLFILGILLNATSISKQLKPVNMLIQIRL</sequence>
<dbReference type="Proteomes" id="UP001269081">
    <property type="component" value="Unassembled WGS sequence"/>
</dbReference>
<dbReference type="EMBL" id="JAVDWQ010000010">
    <property type="protein sequence ID" value="MDR7211125.1"/>
    <property type="molecule type" value="Genomic_DNA"/>
</dbReference>